<keyword evidence="2" id="KW-1185">Reference proteome</keyword>
<dbReference type="Gene3D" id="3.20.180.10">
    <property type="entry name" value="PNP-oxidase-like"/>
    <property type="match status" value="1"/>
</dbReference>
<dbReference type="SUPFAM" id="SSF50475">
    <property type="entry name" value="FMN-binding split barrel"/>
    <property type="match status" value="1"/>
</dbReference>
<sequence length="333" mass="37739">MKKGSKDLALTFADKCKNIMASNWRGYLNTVKADAKGSKEDIHTSRIMYFLKRGKPYLCVPQDDLHNLNVVIDERGSMAVANPYPGPLANVLKSIGKLPTRVALTGDVLSLEEEKVHSLALEFLFYELVKFLSCLTIQMRHVKEILRETIELEKKAFSAASYAVTELLSSSRISSVSRTENLRDVLSAGENAYVVYKFDIRSCSYIDSAGTDHEVDLEELELSKTDPLSMFSEKLIDGINQNRARRSALMLFFFEYLEINAADAYMISADRKGFDVLAKIPSDTTEHDLDVYTWKECRIDFKEEASDVGTFCRLLVEMESEALQNLRSRLQYS</sequence>
<reference evidence="1 2" key="1">
    <citation type="journal article" date="2018" name="Science">
        <title>The opium poppy genome and morphinan production.</title>
        <authorList>
            <person name="Guo L."/>
            <person name="Winzer T."/>
            <person name="Yang X."/>
            <person name="Li Y."/>
            <person name="Ning Z."/>
            <person name="He Z."/>
            <person name="Teodor R."/>
            <person name="Lu Y."/>
            <person name="Bowser T.A."/>
            <person name="Graham I.A."/>
            <person name="Ye K."/>
        </authorList>
    </citation>
    <scope>NUCLEOTIDE SEQUENCE [LARGE SCALE GENOMIC DNA]</scope>
    <source>
        <strain evidence="2">cv. HN1</strain>
        <tissue evidence="1">Leaves</tissue>
    </source>
</reference>
<evidence type="ECO:0008006" key="3">
    <source>
        <dbReference type="Google" id="ProtNLM"/>
    </source>
</evidence>
<dbReference type="Gramene" id="RZC75726">
    <property type="protein sequence ID" value="RZC75726"/>
    <property type="gene ID" value="C5167_001559"/>
</dbReference>
<proteinExistence type="predicted"/>
<accession>A0A4Y7KS98</accession>
<dbReference type="AlphaFoldDB" id="A0A4Y7KS98"/>
<dbReference type="EMBL" id="CM010723">
    <property type="protein sequence ID" value="RZC75726.1"/>
    <property type="molecule type" value="Genomic_DNA"/>
</dbReference>
<name>A0A4Y7KS98_PAPSO</name>
<dbReference type="OMA" id="NWQGSLN"/>
<organism evidence="1 2">
    <name type="scientific">Papaver somniferum</name>
    <name type="common">Opium poppy</name>
    <dbReference type="NCBI Taxonomy" id="3469"/>
    <lineage>
        <taxon>Eukaryota</taxon>
        <taxon>Viridiplantae</taxon>
        <taxon>Streptophyta</taxon>
        <taxon>Embryophyta</taxon>
        <taxon>Tracheophyta</taxon>
        <taxon>Spermatophyta</taxon>
        <taxon>Magnoliopsida</taxon>
        <taxon>Ranunculales</taxon>
        <taxon>Papaveraceae</taxon>
        <taxon>Papaveroideae</taxon>
        <taxon>Papaver</taxon>
    </lineage>
</organism>
<dbReference type="InterPro" id="IPR037119">
    <property type="entry name" value="Haem_oxidase_HugZ-like_sf"/>
</dbReference>
<dbReference type="Proteomes" id="UP000316621">
    <property type="component" value="Chromosome 9"/>
</dbReference>
<evidence type="ECO:0000313" key="1">
    <source>
        <dbReference type="EMBL" id="RZC75726.1"/>
    </source>
</evidence>
<dbReference type="PANTHER" id="PTHR37375">
    <property type="entry name" value="EXPRESSED PROTEIN"/>
    <property type="match status" value="1"/>
</dbReference>
<evidence type="ECO:0000313" key="2">
    <source>
        <dbReference type="Proteomes" id="UP000316621"/>
    </source>
</evidence>
<protein>
    <recommendedName>
        <fullName evidence="3">DUF2470 domain-containing protein</fullName>
    </recommendedName>
</protein>
<gene>
    <name evidence="1" type="ORF">C5167_001559</name>
</gene>
<dbReference type="PANTHER" id="PTHR37375:SF1">
    <property type="entry name" value="DUF2470 DOMAIN-CONTAINING PROTEIN"/>
    <property type="match status" value="1"/>
</dbReference>